<evidence type="ECO:0000313" key="3">
    <source>
        <dbReference type="EMBL" id="KAA5537453.1"/>
    </source>
</evidence>
<dbReference type="Proteomes" id="UP000323632">
    <property type="component" value="Unassembled WGS sequence"/>
</dbReference>
<dbReference type="EMBL" id="VWSH01000001">
    <property type="protein sequence ID" value="KAA5537453.1"/>
    <property type="molecule type" value="Genomic_DNA"/>
</dbReference>
<dbReference type="SMART" id="SM00089">
    <property type="entry name" value="PKD"/>
    <property type="match status" value="1"/>
</dbReference>
<dbReference type="InterPro" id="IPR000601">
    <property type="entry name" value="PKD_dom"/>
</dbReference>
<dbReference type="InterPro" id="IPR022409">
    <property type="entry name" value="PKD/Chitinase_dom"/>
</dbReference>
<sequence>MNKRFLQSALAVIGIMALAYTQKANAQGASTYQFTALAGTYTDITGGTQLTAVQSDDGTSAAFPIGFTFNYCGTDYTQVRANANCWVSFNTSTSSSSWTNSLGAELDGFKPGLLAFWDDVAGWVTGTNASNFTYLTTGLAPNRVLTIQYKNWQSPRNSSTTPPTFHLQVKLYESTNIIEYIYQQISATAASGAGATIGLADAATPTSGYLSLNNASTSPTPSSTTFTTAIAGVPANGQIYRFKPVPPIDMKMDSVITDAHFCSNASTPISVKVSNKGTATINDMLINWSVDGVNQTPVSYTMPTPVTNFVTAPNNTAIVPLGDVFFPNASPRVIKAWVVQANGLPDAVNTNDTVTASKASNLVGVIVNINPQDTTICEGTEITLDAGTHPNNPIYIWSDAQLSQTIQVSGAGTYGVKVQNTDGCFDTDTITISTYPNPLVNSIAMIDNADGSYTFNVIGAQNITSYLWNFGDGQTQPGTGIPGQIIHQYTVAGDYTVILELSNNCGTISVTKVIHSDGINTPTGTQDLNDIQSVFSIYPNPSKSSVIISNNNSIRIQSVEVFNVIGQQVFKGNNINNAKFQLSVANLATGIYNVVINTDKGKVIKKMEVIR</sequence>
<evidence type="ECO:0000256" key="1">
    <source>
        <dbReference type="SAM" id="SignalP"/>
    </source>
</evidence>
<dbReference type="RefSeq" id="WP_150032029.1">
    <property type="nucleotide sequence ID" value="NZ_VWSH01000001.1"/>
</dbReference>
<dbReference type="Pfam" id="PF18962">
    <property type="entry name" value="Por_Secre_tail"/>
    <property type="match status" value="1"/>
</dbReference>
<gene>
    <name evidence="3" type="ORF">F0919_07190</name>
</gene>
<dbReference type="InterPro" id="IPR013783">
    <property type="entry name" value="Ig-like_fold"/>
</dbReference>
<dbReference type="PROSITE" id="PS50093">
    <property type="entry name" value="PKD"/>
    <property type="match status" value="1"/>
</dbReference>
<feature type="signal peptide" evidence="1">
    <location>
        <begin position="1"/>
        <end position="26"/>
    </location>
</feature>
<organism evidence="3 4">
    <name type="scientific">Taibaiella lutea</name>
    <dbReference type="NCBI Taxonomy" id="2608001"/>
    <lineage>
        <taxon>Bacteria</taxon>
        <taxon>Pseudomonadati</taxon>
        <taxon>Bacteroidota</taxon>
        <taxon>Chitinophagia</taxon>
        <taxon>Chitinophagales</taxon>
        <taxon>Chitinophagaceae</taxon>
        <taxon>Taibaiella</taxon>
    </lineage>
</organism>
<feature type="chain" id="PRO_5024395370" evidence="1">
    <location>
        <begin position="27"/>
        <end position="611"/>
    </location>
</feature>
<proteinExistence type="predicted"/>
<protein>
    <submittedName>
        <fullName evidence="3">T9SS type A sorting domain-containing protein</fullName>
    </submittedName>
</protein>
<evidence type="ECO:0000313" key="4">
    <source>
        <dbReference type="Proteomes" id="UP000323632"/>
    </source>
</evidence>
<dbReference type="InterPro" id="IPR035986">
    <property type="entry name" value="PKD_dom_sf"/>
</dbReference>
<comment type="caution">
    <text evidence="3">The sequence shown here is derived from an EMBL/GenBank/DDBJ whole genome shotgun (WGS) entry which is preliminary data.</text>
</comment>
<evidence type="ECO:0000259" key="2">
    <source>
        <dbReference type="PROSITE" id="PS50093"/>
    </source>
</evidence>
<dbReference type="SUPFAM" id="SSF49299">
    <property type="entry name" value="PKD domain"/>
    <property type="match status" value="1"/>
</dbReference>
<dbReference type="Pfam" id="PF00801">
    <property type="entry name" value="PKD"/>
    <property type="match status" value="1"/>
</dbReference>
<keyword evidence="1" id="KW-0732">Signal</keyword>
<name>A0A5M6CR59_9BACT</name>
<dbReference type="NCBIfam" id="TIGR04183">
    <property type="entry name" value="Por_Secre_tail"/>
    <property type="match status" value="1"/>
</dbReference>
<reference evidence="3 4" key="1">
    <citation type="submission" date="2019-09" db="EMBL/GenBank/DDBJ databases">
        <title>Genome sequence and assembly of Taibaiella sp.</title>
        <authorList>
            <person name="Chhetri G."/>
        </authorList>
    </citation>
    <scope>NUCLEOTIDE SEQUENCE [LARGE SCALE GENOMIC DNA]</scope>
    <source>
        <strain evidence="3 4">KVB11</strain>
    </source>
</reference>
<accession>A0A5M6CR59</accession>
<dbReference type="CDD" id="cd00146">
    <property type="entry name" value="PKD"/>
    <property type="match status" value="1"/>
</dbReference>
<dbReference type="AlphaFoldDB" id="A0A5M6CR59"/>
<dbReference type="Gene3D" id="2.60.40.10">
    <property type="entry name" value="Immunoglobulins"/>
    <property type="match status" value="1"/>
</dbReference>
<dbReference type="InterPro" id="IPR026444">
    <property type="entry name" value="Secre_tail"/>
</dbReference>
<keyword evidence="4" id="KW-1185">Reference proteome</keyword>
<feature type="domain" description="PKD" evidence="2">
    <location>
        <begin position="452"/>
        <end position="511"/>
    </location>
</feature>